<evidence type="ECO:0000259" key="1">
    <source>
        <dbReference type="Pfam" id="PF07883"/>
    </source>
</evidence>
<dbReference type="KEGG" id="sphk:SKP52_00665"/>
<protein>
    <recommendedName>
        <fullName evidence="1">Cupin type-2 domain-containing protein</fullName>
    </recommendedName>
</protein>
<proteinExistence type="predicted"/>
<dbReference type="RefSeq" id="WP_039570565.1">
    <property type="nucleotide sequence ID" value="NZ_CP009122.1"/>
</dbReference>
<reference evidence="2 3" key="1">
    <citation type="journal article" date="2015" name="Int. J. Syst. Evol. Microbiol.">
        <title>Description of Sphingopyxis fribergensis sp. nov. - a soil bacterium with the ability to degrade styrene and phenylacetic acid.</title>
        <authorList>
            <person name="Oelschlagel M."/>
            <person name="Ruckert C."/>
            <person name="Kalinowski J."/>
            <person name="Schmidt G."/>
            <person name="Schlomann M."/>
            <person name="Tischler D."/>
        </authorList>
    </citation>
    <scope>NUCLEOTIDE SEQUENCE [LARGE SCALE GENOMIC DNA]</scope>
    <source>
        <strain evidence="2 3">Kp5.2</strain>
    </source>
</reference>
<dbReference type="InterPro" id="IPR052044">
    <property type="entry name" value="PKS_Associated_Protein"/>
</dbReference>
<evidence type="ECO:0000313" key="2">
    <source>
        <dbReference type="EMBL" id="AJA07075.1"/>
    </source>
</evidence>
<dbReference type="Pfam" id="PF07883">
    <property type="entry name" value="Cupin_2"/>
    <property type="match status" value="1"/>
</dbReference>
<dbReference type="EMBL" id="CP009122">
    <property type="protein sequence ID" value="AJA07075.1"/>
    <property type="molecule type" value="Genomic_DNA"/>
</dbReference>
<dbReference type="OrthoDB" id="9794183at2"/>
<dbReference type="InterPro" id="IPR014710">
    <property type="entry name" value="RmlC-like_jellyroll"/>
</dbReference>
<dbReference type="CDD" id="cd02226">
    <property type="entry name" value="cupin_YdbB-like"/>
    <property type="match status" value="1"/>
</dbReference>
<dbReference type="SUPFAM" id="SSF51182">
    <property type="entry name" value="RmlC-like cupins"/>
    <property type="match status" value="1"/>
</dbReference>
<name>A0A0A7PAR5_9SPHN</name>
<dbReference type="PANTHER" id="PTHR36114">
    <property type="entry name" value="16.7 KDA PROTEIN IN WHIE LOCUS"/>
    <property type="match status" value="1"/>
</dbReference>
<dbReference type="PANTHER" id="PTHR36114:SF1">
    <property type="entry name" value="16.7 KDA PROTEIN IN WHIE LOCUS"/>
    <property type="match status" value="1"/>
</dbReference>
<sequence>MDVIRLQEKFALIDEHWRPKVAGRLNGQEVKLVKVQGVFPWHSHADADEIFLVHRSRFRVEFRDHIADMGPGEFVLVPRGVEHRTAADEEAEVLMFEPTGVVNTGNVQDAVFTAPNGIEI</sequence>
<dbReference type="InterPro" id="IPR011051">
    <property type="entry name" value="RmlC_Cupin_sf"/>
</dbReference>
<accession>A0A0A7PAR5</accession>
<keyword evidence="3" id="KW-1185">Reference proteome</keyword>
<feature type="domain" description="Cupin type-2" evidence="1">
    <location>
        <begin position="33"/>
        <end position="95"/>
    </location>
</feature>
<dbReference type="Gene3D" id="2.60.120.10">
    <property type="entry name" value="Jelly Rolls"/>
    <property type="match status" value="1"/>
</dbReference>
<dbReference type="InterPro" id="IPR013096">
    <property type="entry name" value="Cupin_2"/>
</dbReference>
<evidence type="ECO:0000313" key="3">
    <source>
        <dbReference type="Proteomes" id="UP000030907"/>
    </source>
</evidence>
<organism evidence="2 3">
    <name type="scientific">Sphingopyxis fribergensis</name>
    <dbReference type="NCBI Taxonomy" id="1515612"/>
    <lineage>
        <taxon>Bacteria</taxon>
        <taxon>Pseudomonadati</taxon>
        <taxon>Pseudomonadota</taxon>
        <taxon>Alphaproteobacteria</taxon>
        <taxon>Sphingomonadales</taxon>
        <taxon>Sphingomonadaceae</taxon>
        <taxon>Sphingopyxis</taxon>
    </lineage>
</organism>
<dbReference type="Proteomes" id="UP000030907">
    <property type="component" value="Chromosome"/>
</dbReference>
<dbReference type="STRING" id="1515612.SKP52_00665"/>
<dbReference type="AlphaFoldDB" id="A0A0A7PAR5"/>
<gene>
    <name evidence="2" type="ORF">SKP52_00665</name>
</gene>
<dbReference type="HOGENOM" id="CLU_131430_1_0_5"/>